<evidence type="ECO:0000256" key="1">
    <source>
        <dbReference type="ARBA" id="ARBA00022884"/>
    </source>
</evidence>
<dbReference type="SUPFAM" id="SSF53335">
    <property type="entry name" value="S-adenosyl-L-methionine-dependent methyltransferases"/>
    <property type="match status" value="1"/>
</dbReference>
<dbReference type="GO" id="GO:0008168">
    <property type="term" value="F:methyltransferase activity"/>
    <property type="evidence" value="ECO:0007669"/>
    <property type="project" value="UniProtKB-KW"/>
</dbReference>
<keyword evidence="4" id="KW-0808">Transferase</keyword>
<dbReference type="Pfam" id="PF01728">
    <property type="entry name" value="FtsJ"/>
    <property type="match status" value="1"/>
</dbReference>
<sequence length="251" mass="26966">MTAVARERLDCLLVERGLADDLDKARAMLMAGQVFSSEKRLDKAGTLVRADIPLEIRGRGEGWVSRGAGKLKAAIEAFHIDPMGLIALDVGASTGGFTHVLLRHGAKRVYAVDVGKGLLDWQLRNDPRVQLREGQNARFLDATIIPEPIDLIVCDASFIRLATVLPAAMALASAEARLVALIKPQFEAAAREVGQGGVVRDATIRTRICDGVRHWLDAQPGWHATGLVESPVRGPAGNIEYLVAASRTGPV</sequence>
<evidence type="ECO:0000313" key="4">
    <source>
        <dbReference type="EMBL" id="SNB60803.1"/>
    </source>
</evidence>
<dbReference type="NCBIfam" id="TIGR00478">
    <property type="entry name" value="tly"/>
    <property type="match status" value="1"/>
</dbReference>
<dbReference type="CDD" id="cd02440">
    <property type="entry name" value="AdoMet_MTases"/>
    <property type="match status" value="1"/>
</dbReference>
<dbReference type="EMBL" id="FYEH01000002">
    <property type="protein sequence ID" value="SNB60803.1"/>
    <property type="molecule type" value="Genomic_DNA"/>
</dbReference>
<evidence type="ECO:0000259" key="3">
    <source>
        <dbReference type="Pfam" id="PF01728"/>
    </source>
</evidence>
<keyword evidence="4" id="KW-0489">Methyltransferase</keyword>
<feature type="domain" description="Ribosomal RNA methyltransferase FtsJ" evidence="3">
    <location>
        <begin position="63"/>
        <end position="246"/>
    </location>
</feature>
<dbReference type="PANTHER" id="PTHR32319">
    <property type="entry name" value="BACTERIAL HEMOLYSIN-LIKE PROTEIN"/>
    <property type="match status" value="1"/>
</dbReference>
<dbReference type="InterPro" id="IPR002877">
    <property type="entry name" value="RNA_MeTrfase_FtsJ_dom"/>
</dbReference>
<protein>
    <submittedName>
        <fullName evidence="4">23S rRNA (Cytidine1920-2'-O)/16S rRNA (Cytidine1409-2'-O)-methyltransferase</fullName>
    </submittedName>
</protein>
<comment type="similarity">
    <text evidence="2">Belongs to the TlyA family.</text>
</comment>
<dbReference type="InterPro" id="IPR047048">
    <property type="entry name" value="TlyA"/>
</dbReference>
<keyword evidence="1" id="KW-0694">RNA-binding</keyword>
<dbReference type="AlphaFoldDB" id="A0A212QN35"/>
<organism evidence="4 5">
    <name type="scientific">Arboricoccus pini</name>
    <dbReference type="NCBI Taxonomy" id="1963835"/>
    <lineage>
        <taxon>Bacteria</taxon>
        <taxon>Pseudomonadati</taxon>
        <taxon>Pseudomonadota</taxon>
        <taxon>Alphaproteobacteria</taxon>
        <taxon>Geminicoccales</taxon>
        <taxon>Geminicoccaceae</taxon>
        <taxon>Arboricoccus</taxon>
    </lineage>
</organism>
<dbReference type="SUPFAM" id="SSF55174">
    <property type="entry name" value="Alpha-L RNA-binding motif"/>
    <property type="match status" value="1"/>
</dbReference>
<keyword evidence="5" id="KW-1185">Reference proteome</keyword>
<dbReference type="Gene3D" id="3.40.50.150">
    <property type="entry name" value="Vaccinia Virus protein VP39"/>
    <property type="match status" value="1"/>
</dbReference>
<dbReference type="GO" id="GO:0003723">
    <property type="term" value="F:RNA binding"/>
    <property type="evidence" value="ECO:0007669"/>
    <property type="project" value="UniProtKB-KW"/>
</dbReference>
<evidence type="ECO:0000313" key="5">
    <source>
        <dbReference type="Proteomes" id="UP000197065"/>
    </source>
</evidence>
<dbReference type="GO" id="GO:0032259">
    <property type="term" value="P:methylation"/>
    <property type="evidence" value="ECO:0007669"/>
    <property type="project" value="UniProtKB-KW"/>
</dbReference>
<dbReference type="InterPro" id="IPR004538">
    <property type="entry name" value="Hemolysin_A/TlyA"/>
</dbReference>
<dbReference type="Proteomes" id="UP000197065">
    <property type="component" value="Unassembled WGS sequence"/>
</dbReference>
<proteinExistence type="inferred from homology"/>
<dbReference type="InterPro" id="IPR029063">
    <property type="entry name" value="SAM-dependent_MTases_sf"/>
</dbReference>
<reference evidence="4 5" key="1">
    <citation type="submission" date="2017-06" db="EMBL/GenBank/DDBJ databases">
        <authorList>
            <person name="Kim H.J."/>
            <person name="Triplett B.A."/>
        </authorList>
    </citation>
    <scope>NUCLEOTIDE SEQUENCE [LARGE SCALE GENOMIC DNA]</scope>
    <source>
        <strain evidence="4 5">B29T1</strain>
    </source>
</reference>
<name>A0A212QN35_9PROT</name>
<dbReference type="InterPro" id="IPR036986">
    <property type="entry name" value="S4_RNA-bd_sf"/>
</dbReference>
<gene>
    <name evidence="4" type="ORF">SAMN07250955_10261</name>
</gene>
<dbReference type="Gene3D" id="3.10.290.10">
    <property type="entry name" value="RNA-binding S4 domain"/>
    <property type="match status" value="1"/>
</dbReference>
<evidence type="ECO:0000256" key="2">
    <source>
        <dbReference type="ARBA" id="ARBA00029460"/>
    </source>
</evidence>
<accession>A0A212QN35</accession>
<dbReference type="PANTHER" id="PTHR32319:SF0">
    <property type="entry name" value="BACTERIAL HEMOLYSIN-LIKE PROTEIN"/>
    <property type="match status" value="1"/>
</dbReference>
<dbReference type="PIRSF" id="PIRSF005578">
    <property type="entry name" value="TlyA"/>
    <property type="match status" value="1"/>
</dbReference>